<name>A0A1G9IXM5_9BACT</name>
<protein>
    <submittedName>
        <fullName evidence="1">Uncharacterized protein</fullName>
    </submittedName>
</protein>
<dbReference type="EMBL" id="FNGA01000004">
    <property type="protein sequence ID" value="SDL30029.1"/>
    <property type="molecule type" value="Genomic_DNA"/>
</dbReference>
<sequence>MWGIYSAIKAVIHRKRKCCKCGHRQTIKPADKNRSVKCEKCGNCIPASNDYL</sequence>
<dbReference type="Proteomes" id="UP000199053">
    <property type="component" value="Unassembled WGS sequence"/>
</dbReference>
<evidence type="ECO:0000313" key="2">
    <source>
        <dbReference type="Proteomes" id="UP000199053"/>
    </source>
</evidence>
<gene>
    <name evidence="1" type="ORF">SAMN05660337_2562</name>
</gene>
<proteinExistence type="predicted"/>
<dbReference type="AlphaFoldDB" id="A0A1G9IXM5"/>
<organism evidence="1 2">
    <name type="scientific">Maridesulfovibrio ferrireducens</name>
    <dbReference type="NCBI Taxonomy" id="246191"/>
    <lineage>
        <taxon>Bacteria</taxon>
        <taxon>Pseudomonadati</taxon>
        <taxon>Thermodesulfobacteriota</taxon>
        <taxon>Desulfovibrionia</taxon>
        <taxon>Desulfovibrionales</taxon>
        <taxon>Desulfovibrionaceae</taxon>
        <taxon>Maridesulfovibrio</taxon>
    </lineage>
</organism>
<evidence type="ECO:0000313" key="1">
    <source>
        <dbReference type="EMBL" id="SDL30029.1"/>
    </source>
</evidence>
<accession>A0A1G9IXM5</accession>
<keyword evidence="2" id="KW-1185">Reference proteome</keyword>
<reference evidence="2" key="1">
    <citation type="submission" date="2016-10" db="EMBL/GenBank/DDBJ databases">
        <authorList>
            <person name="Varghese N."/>
            <person name="Submissions S."/>
        </authorList>
    </citation>
    <scope>NUCLEOTIDE SEQUENCE [LARGE SCALE GENOMIC DNA]</scope>
    <source>
        <strain evidence="2">DSM 16995</strain>
    </source>
</reference>